<dbReference type="Pfam" id="PF04542">
    <property type="entry name" value="Sigma70_r2"/>
    <property type="match status" value="1"/>
</dbReference>
<accession>U5QJQ1</accession>
<dbReference type="KEGG" id="glj:GKIL_2910"/>
<evidence type="ECO:0000256" key="3">
    <source>
        <dbReference type="ARBA" id="ARBA00023082"/>
    </source>
</evidence>
<evidence type="ECO:0000256" key="5">
    <source>
        <dbReference type="ARBA" id="ARBA00023163"/>
    </source>
</evidence>
<keyword evidence="2" id="KW-0805">Transcription regulation</keyword>
<dbReference type="STRING" id="1183438.GKIL_2910"/>
<dbReference type="NCBIfam" id="TIGR02937">
    <property type="entry name" value="sigma70-ECF"/>
    <property type="match status" value="1"/>
</dbReference>
<dbReference type="EMBL" id="CP003587">
    <property type="protein sequence ID" value="AGY59156.1"/>
    <property type="molecule type" value="Genomic_DNA"/>
</dbReference>
<dbReference type="CDD" id="cd06171">
    <property type="entry name" value="Sigma70_r4"/>
    <property type="match status" value="1"/>
</dbReference>
<evidence type="ECO:0000256" key="2">
    <source>
        <dbReference type="ARBA" id="ARBA00023015"/>
    </source>
</evidence>
<dbReference type="InterPro" id="IPR009042">
    <property type="entry name" value="RNA_pol_sigma70_r1_2"/>
</dbReference>
<dbReference type="InterPro" id="IPR014284">
    <property type="entry name" value="RNA_pol_sigma-70_dom"/>
</dbReference>
<dbReference type="Gene3D" id="1.10.601.10">
    <property type="entry name" value="RNA Polymerase Primary Sigma Factor"/>
    <property type="match status" value="1"/>
</dbReference>
<dbReference type="PANTHER" id="PTHR30603">
    <property type="entry name" value="RNA POLYMERASE SIGMA FACTOR RPO"/>
    <property type="match status" value="1"/>
</dbReference>
<reference evidence="7 8" key="1">
    <citation type="journal article" date="2013" name="PLoS ONE">
        <title>Cultivation and Complete Genome Sequencing of Gloeobacter kilaueensis sp. nov., from a Lava Cave in Kilauea Caldera, Hawai'i.</title>
        <authorList>
            <person name="Saw J.H."/>
            <person name="Schatz M."/>
            <person name="Brown M.V."/>
            <person name="Kunkel D.D."/>
            <person name="Foster J.S."/>
            <person name="Shick H."/>
            <person name="Christensen S."/>
            <person name="Hou S."/>
            <person name="Wan X."/>
            <person name="Donachie S.P."/>
        </authorList>
    </citation>
    <scope>NUCLEOTIDE SEQUENCE [LARGE SCALE GENOMIC DNA]</scope>
    <source>
        <strain evidence="8">JS</strain>
    </source>
</reference>
<feature type="domain" description="RNA polymerase sigma-70" evidence="6">
    <location>
        <begin position="290"/>
        <end position="316"/>
    </location>
</feature>
<dbReference type="InterPro" id="IPR013324">
    <property type="entry name" value="RNA_pol_sigma_r3/r4-like"/>
</dbReference>
<dbReference type="Pfam" id="PF00140">
    <property type="entry name" value="Sigma70_r1_2"/>
    <property type="match status" value="1"/>
</dbReference>
<keyword evidence="3" id="KW-0731">Sigma factor</keyword>
<evidence type="ECO:0000256" key="4">
    <source>
        <dbReference type="ARBA" id="ARBA00023125"/>
    </source>
</evidence>
<dbReference type="SUPFAM" id="SSF88659">
    <property type="entry name" value="Sigma3 and sigma4 domains of RNA polymerase sigma factors"/>
    <property type="match status" value="2"/>
</dbReference>
<dbReference type="InterPro" id="IPR036388">
    <property type="entry name" value="WH-like_DNA-bd_sf"/>
</dbReference>
<dbReference type="GO" id="GO:0016987">
    <property type="term" value="F:sigma factor activity"/>
    <property type="evidence" value="ECO:0007669"/>
    <property type="project" value="UniProtKB-KW"/>
</dbReference>
<dbReference type="HOGENOM" id="CLU_014793_3_4_3"/>
<dbReference type="SUPFAM" id="SSF88946">
    <property type="entry name" value="Sigma2 domain of RNA polymerase sigma factors"/>
    <property type="match status" value="1"/>
</dbReference>
<protein>
    <submittedName>
        <fullName evidence="7">RNA polymerase sigma factor SigC</fullName>
    </submittedName>
</protein>
<dbReference type="PANTHER" id="PTHR30603:SF60">
    <property type="entry name" value="RNA POLYMERASE SIGMA FACTOR RPOD"/>
    <property type="match status" value="1"/>
</dbReference>
<dbReference type="InterPro" id="IPR007624">
    <property type="entry name" value="RNA_pol_sigma70_r3"/>
</dbReference>
<dbReference type="eggNOG" id="COG0568">
    <property type="taxonomic scope" value="Bacteria"/>
</dbReference>
<sequence length="331" mass="37125">MSSTAFKPARRPESRDRQDAVGTYLDEIGRIALLSREEEIALARQVQRYMQLLKTKEQAEQKQGPAPLSEARWADLAGISSLELRQICADGLAARRQLIEANLRLVVTIAKKYHKSGIHFLDLVQEGNLGLKRAVEKFDPTLGWRFATYAFWWIRQSIARAIGTQAGPIRLPANVAEKLQRVRRVERTLALRLDRPPKLTELAGALQMAPVHLQQLLTSAPRICSLESQVGSEGDLSLADLLVASGPGPLELAHQETLGGLLREVLKKLPAREERIVRLRYGLEDGRIYTQGEVAQLLGMSRSRVCQIESRAIRRLREPHNSASLRSYLQP</sequence>
<keyword evidence="5" id="KW-0804">Transcription</keyword>
<evidence type="ECO:0000259" key="6">
    <source>
        <dbReference type="PROSITE" id="PS00716"/>
    </source>
</evidence>
<dbReference type="InterPro" id="IPR050239">
    <property type="entry name" value="Sigma-70_RNA_pol_init_factors"/>
</dbReference>
<dbReference type="Proteomes" id="UP000017396">
    <property type="component" value="Chromosome"/>
</dbReference>
<organism evidence="7 8">
    <name type="scientific">Gloeobacter kilaueensis (strain ATCC BAA-2537 / CCAP 1431/1 / ULC 316 / JS1)</name>
    <dbReference type="NCBI Taxonomy" id="1183438"/>
    <lineage>
        <taxon>Bacteria</taxon>
        <taxon>Bacillati</taxon>
        <taxon>Cyanobacteriota</taxon>
        <taxon>Cyanophyceae</taxon>
        <taxon>Gloeobacterales</taxon>
        <taxon>Gloeobacteraceae</taxon>
        <taxon>Gloeobacter</taxon>
    </lineage>
</organism>
<dbReference type="GO" id="GO:0003677">
    <property type="term" value="F:DNA binding"/>
    <property type="evidence" value="ECO:0007669"/>
    <property type="project" value="UniProtKB-KW"/>
</dbReference>
<dbReference type="InterPro" id="IPR007627">
    <property type="entry name" value="RNA_pol_sigma70_r2"/>
</dbReference>
<dbReference type="PRINTS" id="PR00046">
    <property type="entry name" value="SIGMA70FCT"/>
</dbReference>
<dbReference type="InterPro" id="IPR000943">
    <property type="entry name" value="RNA_pol_sigma70"/>
</dbReference>
<evidence type="ECO:0000256" key="1">
    <source>
        <dbReference type="ARBA" id="ARBA00007788"/>
    </source>
</evidence>
<proteinExistence type="inferred from homology"/>
<dbReference type="RefSeq" id="WP_023174387.1">
    <property type="nucleotide sequence ID" value="NC_022600.1"/>
</dbReference>
<name>U5QJQ1_GLOK1</name>
<dbReference type="Gene3D" id="1.10.10.10">
    <property type="entry name" value="Winged helix-like DNA-binding domain superfamily/Winged helix DNA-binding domain"/>
    <property type="match status" value="2"/>
</dbReference>
<evidence type="ECO:0000313" key="8">
    <source>
        <dbReference type="Proteomes" id="UP000017396"/>
    </source>
</evidence>
<keyword evidence="8" id="KW-1185">Reference proteome</keyword>
<dbReference type="GO" id="GO:0006352">
    <property type="term" value="P:DNA-templated transcription initiation"/>
    <property type="evidence" value="ECO:0007669"/>
    <property type="project" value="InterPro"/>
</dbReference>
<dbReference type="PROSITE" id="PS00716">
    <property type="entry name" value="SIGMA70_2"/>
    <property type="match status" value="1"/>
</dbReference>
<dbReference type="AlphaFoldDB" id="U5QJQ1"/>
<dbReference type="InterPro" id="IPR013325">
    <property type="entry name" value="RNA_pol_sigma_r2"/>
</dbReference>
<gene>
    <name evidence="7" type="ORF">GKIL_2910</name>
</gene>
<dbReference type="InterPro" id="IPR007630">
    <property type="entry name" value="RNA_pol_sigma70_r4"/>
</dbReference>
<keyword evidence="4" id="KW-0238">DNA-binding</keyword>
<dbReference type="PATRIC" id="fig|1183438.3.peg.2869"/>
<dbReference type="Pfam" id="PF04539">
    <property type="entry name" value="Sigma70_r3"/>
    <property type="match status" value="1"/>
</dbReference>
<evidence type="ECO:0000313" key="7">
    <source>
        <dbReference type="EMBL" id="AGY59156.1"/>
    </source>
</evidence>
<dbReference type="Pfam" id="PF04545">
    <property type="entry name" value="Sigma70_r4"/>
    <property type="match status" value="1"/>
</dbReference>
<comment type="similarity">
    <text evidence="1">Belongs to the sigma-70 factor family.</text>
</comment>
<dbReference type="Gene3D" id="1.20.120.1810">
    <property type="match status" value="1"/>
</dbReference>